<dbReference type="EMBL" id="UOEU01000602">
    <property type="protein sequence ID" value="VAW35861.1"/>
    <property type="molecule type" value="Genomic_DNA"/>
</dbReference>
<gene>
    <name evidence="1" type="ORF">MNBD_CHLOROFLEXI01-3988</name>
</gene>
<sequence length="136" mass="15007">MPLFLLPSSRLPRWLLLLTLLLLGVACAQSRQIATPAQISEVETAVPLLTPTQFTDNSFHIPLPNWPPVDSEDENTLIGVSQAGQVVAVARFANLPRTVGPFIADILPQHGAFQNIMRHVERPANLMIFCPNLSKY</sequence>
<protein>
    <submittedName>
        <fullName evidence="1">Uncharacterized protein</fullName>
    </submittedName>
</protein>
<dbReference type="AlphaFoldDB" id="A0A3B0UYA4"/>
<accession>A0A3B0UYA4</accession>
<organism evidence="1">
    <name type="scientific">hydrothermal vent metagenome</name>
    <dbReference type="NCBI Taxonomy" id="652676"/>
    <lineage>
        <taxon>unclassified sequences</taxon>
        <taxon>metagenomes</taxon>
        <taxon>ecological metagenomes</taxon>
    </lineage>
</organism>
<proteinExistence type="predicted"/>
<evidence type="ECO:0000313" key="1">
    <source>
        <dbReference type="EMBL" id="VAW35861.1"/>
    </source>
</evidence>
<name>A0A3B0UYA4_9ZZZZ</name>
<reference evidence="1" key="1">
    <citation type="submission" date="2018-06" db="EMBL/GenBank/DDBJ databases">
        <authorList>
            <person name="Zhirakovskaya E."/>
        </authorList>
    </citation>
    <scope>NUCLEOTIDE SEQUENCE</scope>
</reference>